<dbReference type="InterPro" id="IPR007905">
    <property type="entry name" value="EBP"/>
</dbReference>
<feature type="transmembrane region" description="Helical" evidence="7">
    <location>
        <begin position="20"/>
        <end position="38"/>
    </location>
</feature>
<keyword evidence="10" id="KW-1185">Reference proteome</keyword>
<feature type="transmembrane region" description="Helical" evidence="7">
    <location>
        <begin position="175"/>
        <end position="192"/>
    </location>
</feature>
<feature type="transmembrane region" description="Helical" evidence="7">
    <location>
        <begin position="212"/>
        <end position="234"/>
    </location>
</feature>
<evidence type="ECO:0000256" key="1">
    <source>
        <dbReference type="ARBA" id="ARBA00004141"/>
    </source>
</evidence>
<dbReference type="PANTHER" id="PTHR14207">
    <property type="entry name" value="STEROL ISOMERASE"/>
    <property type="match status" value="1"/>
</dbReference>
<proteinExistence type="inferred from homology"/>
<gene>
    <name evidence="9" type="ORF">SEPCBS57363_004924</name>
</gene>
<feature type="domain" description="EXPERA" evidence="8">
    <location>
        <begin position="49"/>
        <end position="230"/>
    </location>
</feature>
<keyword evidence="5 6" id="KW-0472">Membrane</keyword>
<evidence type="ECO:0000256" key="4">
    <source>
        <dbReference type="ARBA" id="ARBA00022989"/>
    </source>
</evidence>
<comment type="subcellular location">
    <subcellularLocation>
        <location evidence="1">Membrane</location>
        <topology evidence="1">Multi-pass membrane protein</topology>
    </subcellularLocation>
</comment>
<evidence type="ECO:0000256" key="5">
    <source>
        <dbReference type="ARBA" id="ARBA00023136"/>
    </source>
</evidence>
<comment type="caution">
    <text evidence="9">The sequence shown here is derived from an EMBL/GenBank/DDBJ whole genome shotgun (WGS) entry which is preliminary data.</text>
</comment>
<keyword evidence="4 6" id="KW-1133">Transmembrane helix</keyword>
<dbReference type="InterPro" id="IPR033118">
    <property type="entry name" value="EXPERA"/>
</dbReference>
<dbReference type="PROSITE" id="PS51751">
    <property type="entry name" value="EXPERA"/>
    <property type="match status" value="1"/>
</dbReference>
<evidence type="ECO:0000256" key="7">
    <source>
        <dbReference type="SAM" id="Phobius"/>
    </source>
</evidence>
<name>A0ABP0DYI8_9PEZI</name>
<evidence type="ECO:0000256" key="3">
    <source>
        <dbReference type="ARBA" id="ARBA00022692"/>
    </source>
</evidence>
<feature type="transmembrane region" description="Helical" evidence="7">
    <location>
        <begin position="142"/>
        <end position="163"/>
    </location>
</feature>
<dbReference type="Pfam" id="PF05241">
    <property type="entry name" value="EBP"/>
    <property type="match status" value="1"/>
</dbReference>
<evidence type="ECO:0000313" key="10">
    <source>
        <dbReference type="Proteomes" id="UP001642501"/>
    </source>
</evidence>
<evidence type="ECO:0000256" key="6">
    <source>
        <dbReference type="PROSITE-ProRule" id="PRU01087"/>
    </source>
</evidence>
<evidence type="ECO:0000259" key="8">
    <source>
        <dbReference type="PROSITE" id="PS51751"/>
    </source>
</evidence>
<dbReference type="Proteomes" id="UP001642501">
    <property type="component" value="Unassembled WGS sequence"/>
</dbReference>
<evidence type="ECO:0000256" key="2">
    <source>
        <dbReference type="ARBA" id="ARBA00008337"/>
    </source>
</evidence>
<dbReference type="EMBL" id="CAWUOM010000099">
    <property type="protein sequence ID" value="CAK7272026.1"/>
    <property type="molecule type" value="Genomic_DNA"/>
</dbReference>
<reference evidence="9 10" key="1">
    <citation type="submission" date="2024-01" db="EMBL/GenBank/DDBJ databases">
        <authorList>
            <person name="Allen C."/>
            <person name="Tagirdzhanova G."/>
        </authorList>
    </citation>
    <scope>NUCLEOTIDE SEQUENCE [LARGE SCALE GENOMIC DNA]</scope>
    <source>
        <strain evidence="9 10">CBS 573.63</strain>
    </source>
</reference>
<organism evidence="9 10">
    <name type="scientific">Sporothrix epigloea</name>
    <dbReference type="NCBI Taxonomy" id="1892477"/>
    <lineage>
        <taxon>Eukaryota</taxon>
        <taxon>Fungi</taxon>
        <taxon>Dikarya</taxon>
        <taxon>Ascomycota</taxon>
        <taxon>Pezizomycotina</taxon>
        <taxon>Sordariomycetes</taxon>
        <taxon>Sordariomycetidae</taxon>
        <taxon>Ophiostomatales</taxon>
        <taxon>Ophiostomataceae</taxon>
        <taxon>Sporothrix</taxon>
    </lineage>
</organism>
<dbReference type="PANTHER" id="PTHR14207:SF1">
    <property type="entry name" value="EMOPAMIL-BINDING PROTEIN-LIKE"/>
    <property type="match status" value="1"/>
</dbReference>
<sequence>MVATTASTGALPPDLFDTTTLVSLAATLVLLGAGYAASRQFLPKDAKNSARVLFVWHAFDALIHLILEASYLYHCFFSWIPASSVTAEDLGSSQFYMPQPSPFLGHADRIYGPQAGAIHGNALAKLWMVYARADHRWAGPDLVVISLELLTVFIAAPMAIWICYDLSMRRSRANVLMLIVATGELYGGFMTFCPEWLVLSENLDCSNFMYKWVYIVFFNTLWVWLPLYAMYVAISEISDAFAVRDALAKVKKSN</sequence>
<protein>
    <recommendedName>
        <fullName evidence="8">EXPERA domain-containing protein</fullName>
    </recommendedName>
</protein>
<feature type="transmembrane region" description="Helical" evidence="7">
    <location>
        <begin position="50"/>
        <end position="73"/>
    </location>
</feature>
<keyword evidence="3 6" id="KW-0812">Transmembrane</keyword>
<accession>A0ABP0DYI8</accession>
<evidence type="ECO:0000313" key="9">
    <source>
        <dbReference type="EMBL" id="CAK7272026.1"/>
    </source>
</evidence>
<comment type="similarity">
    <text evidence="2">Belongs to the EBP family.</text>
</comment>